<comment type="caution">
    <text evidence="1">The sequence shown here is derived from an EMBL/GenBank/DDBJ whole genome shotgun (WGS) entry which is preliminary data.</text>
</comment>
<proteinExistence type="predicted"/>
<accession>A0A8T2E042</accession>
<evidence type="ECO:0000313" key="2">
    <source>
        <dbReference type="Proteomes" id="UP000694240"/>
    </source>
</evidence>
<organism evidence="1 2">
    <name type="scientific">Arabidopsis thaliana x Arabidopsis arenosa</name>
    <dbReference type="NCBI Taxonomy" id="1240361"/>
    <lineage>
        <taxon>Eukaryota</taxon>
        <taxon>Viridiplantae</taxon>
        <taxon>Streptophyta</taxon>
        <taxon>Embryophyta</taxon>
        <taxon>Tracheophyta</taxon>
        <taxon>Spermatophyta</taxon>
        <taxon>Magnoliopsida</taxon>
        <taxon>eudicotyledons</taxon>
        <taxon>Gunneridae</taxon>
        <taxon>Pentapetalae</taxon>
        <taxon>rosids</taxon>
        <taxon>malvids</taxon>
        <taxon>Brassicales</taxon>
        <taxon>Brassicaceae</taxon>
        <taxon>Camelineae</taxon>
        <taxon>Arabidopsis</taxon>
    </lineage>
</organism>
<evidence type="ECO:0000313" key="1">
    <source>
        <dbReference type="EMBL" id="KAG7617635.1"/>
    </source>
</evidence>
<reference evidence="1 2" key="1">
    <citation type="submission" date="2020-12" db="EMBL/GenBank/DDBJ databases">
        <title>Concerted genomic and epigenomic changes stabilize Arabidopsis allopolyploids.</title>
        <authorList>
            <person name="Chen Z."/>
        </authorList>
    </citation>
    <scope>NUCLEOTIDE SEQUENCE [LARGE SCALE GENOMIC DNA]</scope>
    <source>
        <strain evidence="1">Allo738</strain>
        <tissue evidence="1">Leaf</tissue>
    </source>
</reference>
<gene>
    <name evidence="1" type="ORF">ISN45_At04g029780</name>
</gene>
<protein>
    <submittedName>
        <fullName evidence="1">Uncharacterized protein</fullName>
    </submittedName>
</protein>
<name>A0A8T2E042_9BRAS</name>
<dbReference type="Proteomes" id="UP000694240">
    <property type="component" value="Chromosome 4"/>
</dbReference>
<dbReference type="AlphaFoldDB" id="A0A8T2E042"/>
<dbReference type="EMBL" id="JAEFBK010000004">
    <property type="protein sequence ID" value="KAG7617635.1"/>
    <property type="molecule type" value="Genomic_DNA"/>
</dbReference>
<keyword evidence="2" id="KW-1185">Reference proteome</keyword>
<sequence length="36" mass="4204">MSGVPVQGNRQLCVEIIPTMMGRYLTRYLSIRIIFF</sequence>